<dbReference type="Gene3D" id="3.40.1580.10">
    <property type="entry name" value="SMI1/KNR4-like"/>
    <property type="match status" value="1"/>
</dbReference>
<organism evidence="1 2">
    <name type="scientific">Zooshikella harenae</name>
    <dbReference type="NCBI Taxonomy" id="2827238"/>
    <lineage>
        <taxon>Bacteria</taxon>
        <taxon>Pseudomonadati</taxon>
        <taxon>Pseudomonadota</taxon>
        <taxon>Gammaproteobacteria</taxon>
        <taxon>Oceanospirillales</taxon>
        <taxon>Zooshikellaceae</taxon>
        <taxon>Zooshikella</taxon>
    </lineage>
</organism>
<accession>A0ABS5ZK45</accession>
<dbReference type="Pfam" id="PF14568">
    <property type="entry name" value="SUKH_6"/>
    <property type="match status" value="1"/>
</dbReference>
<dbReference type="EMBL" id="JAGSOY010000296">
    <property type="protein sequence ID" value="MBU2714459.1"/>
    <property type="molecule type" value="Genomic_DNA"/>
</dbReference>
<dbReference type="InterPro" id="IPR037883">
    <property type="entry name" value="Knr4/Smi1-like_sf"/>
</dbReference>
<comment type="caution">
    <text evidence="1">The sequence shown here is derived from an EMBL/GenBank/DDBJ whole genome shotgun (WGS) entry which is preliminary data.</text>
</comment>
<reference evidence="1 2" key="1">
    <citation type="submission" date="2021-04" db="EMBL/GenBank/DDBJ databases">
        <authorList>
            <person name="Pira H."/>
            <person name="Risdian C."/>
            <person name="Wink J."/>
        </authorList>
    </citation>
    <scope>NUCLEOTIDE SEQUENCE [LARGE SCALE GENOMIC DNA]</scope>
    <source>
        <strain evidence="1 2">WH53</strain>
    </source>
</reference>
<dbReference type="Proteomes" id="UP000690515">
    <property type="component" value="Unassembled WGS sequence"/>
</dbReference>
<protein>
    <submittedName>
        <fullName evidence="1">SMI1/KNR4 family protein</fullName>
    </submittedName>
</protein>
<dbReference type="RefSeq" id="WP_215822732.1">
    <property type="nucleotide sequence ID" value="NZ_JAGSOY010000296.1"/>
</dbReference>
<name>A0ABS5ZK45_9GAMM</name>
<evidence type="ECO:0000313" key="1">
    <source>
        <dbReference type="EMBL" id="MBU2714459.1"/>
    </source>
</evidence>
<proteinExistence type="predicted"/>
<keyword evidence="2" id="KW-1185">Reference proteome</keyword>
<sequence length="176" mass="20406">MSIELLKTLLPPPRRKSNEGTDWSEVEKQLAITLPADYKAFIDYYGAGWINDYIFVLTPTLEGELYNLKKKSLILIDRYKTFKAEFPDYYPHKIYPEKEGLFPCGYTEGGGHLYWETCEDPESWTIVIYGSGGGRWEEYKLSLTDFITKLLLKEIVSKMLPEDFADNASEFVDEED</sequence>
<evidence type="ECO:0000313" key="2">
    <source>
        <dbReference type="Proteomes" id="UP000690515"/>
    </source>
</evidence>
<gene>
    <name evidence="1" type="ORF">KCG35_25750</name>
</gene>
<dbReference type="SUPFAM" id="SSF160631">
    <property type="entry name" value="SMI1/KNR4-like"/>
    <property type="match status" value="1"/>
</dbReference>